<sequence>MSAAFENKFQEISFESPGTTKIPVQKNNLEDIQLLLEALARHQASHLTSQKDVSRVPRWDFTKIIKSADIPDDFPRTHLEDVVNNVNRLHEDGILVPSTTGDIYKTLLPDTCTFNIIISDHPPKYFVSPIFDALMYIFTVSDEPFRQRYFENLVSFYFDKLQACLRKSNVDLASMFTESYRDLLVRLFLPVVKITINNILQKQTPEDLLCNIGNYFKTPLLNQEDVYVVLRNKLGSDEFSLSRYTLKPLGESNGHVGLYYHLDVEAVDYRFTFFTKFMTPPTKSMQDFVECKLAPREHFFYDTMMSIFREKGLGELLDFSARCYLSRVAWLMVFDDLKSQGFMALTPNNTLDYAALSCVVSSLAKFHACSIIYEDIMSKKLGRPMCLFDEYKDYLESMNFHELNPLVEIFKHGLDRIKYLFKLCPDITGSRNLSEEDISRGVDAMYHNNYTRIVKSDRYRNVICHGDLYLGNILPKHDKTDAMLVDFQLVRYCPPAFDLSFLIYNLSTKETRNMHLQQLIDEYYDSVTKKLDRFGVNFRVVFPKNEFLDSFKFAQSCSVITAILYNHITHQDPRFREQLFQDQEKHKYYLYDDREGLVDIGWRDERYRIVLRGLLEDAADVIASKNF</sequence>
<dbReference type="AlphaFoldDB" id="A0A834HXF3"/>
<dbReference type="SMART" id="SM00587">
    <property type="entry name" value="CHK"/>
    <property type="match status" value="1"/>
</dbReference>
<dbReference type="OrthoDB" id="190089at2759"/>
<name>A0A834HXF3_RHYFE</name>
<organism evidence="2 3">
    <name type="scientific">Rhynchophorus ferrugineus</name>
    <name type="common">Red palm weevil</name>
    <name type="synonym">Curculio ferrugineus</name>
    <dbReference type="NCBI Taxonomy" id="354439"/>
    <lineage>
        <taxon>Eukaryota</taxon>
        <taxon>Metazoa</taxon>
        <taxon>Ecdysozoa</taxon>
        <taxon>Arthropoda</taxon>
        <taxon>Hexapoda</taxon>
        <taxon>Insecta</taxon>
        <taxon>Pterygota</taxon>
        <taxon>Neoptera</taxon>
        <taxon>Endopterygota</taxon>
        <taxon>Coleoptera</taxon>
        <taxon>Polyphaga</taxon>
        <taxon>Cucujiformia</taxon>
        <taxon>Curculionidae</taxon>
        <taxon>Dryophthorinae</taxon>
        <taxon>Rhynchophorus</taxon>
    </lineage>
</organism>
<dbReference type="InterPro" id="IPR015897">
    <property type="entry name" value="CHK_kinase-like"/>
</dbReference>
<proteinExistence type="predicted"/>
<dbReference type="InterPro" id="IPR011009">
    <property type="entry name" value="Kinase-like_dom_sf"/>
</dbReference>
<evidence type="ECO:0000313" key="2">
    <source>
        <dbReference type="EMBL" id="KAF7269104.1"/>
    </source>
</evidence>
<evidence type="ECO:0000259" key="1">
    <source>
        <dbReference type="SMART" id="SM00587"/>
    </source>
</evidence>
<keyword evidence="3" id="KW-1185">Reference proteome</keyword>
<dbReference type="InterPro" id="IPR004119">
    <property type="entry name" value="EcKL"/>
</dbReference>
<dbReference type="Gene3D" id="3.90.1200.10">
    <property type="match status" value="1"/>
</dbReference>
<dbReference type="PANTHER" id="PTHR11012">
    <property type="entry name" value="PROTEIN KINASE-LIKE DOMAIN-CONTAINING"/>
    <property type="match status" value="1"/>
</dbReference>
<feature type="domain" description="CHK kinase-like" evidence="1">
    <location>
        <begin position="332"/>
        <end position="533"/>
    </location>
</feature>
<dbReference type="EMBL" id="JAACXV010014261">
    <property type="protein sequence ID" value="KAF7269104.1"/>
    <property type="molecule type" value="Genomic_DNA"/>
</dbReference>
<dbReference type="PANTHER" id="PTHR11012:SF48">
    <property type="entry name" value="CHK KINASE-LIKE DOMAIN-CONTAINING PROTEIN-RELATED"/>
    <property type="match status" value="1"/>
</dbReference>
<evidence type="ECO:0000313" key="3">
    <source>
        <dbReference type="Proteomes" id="UP000625711"/>
    </source>
</evidence>
<reference evidence="2" key="1">
    <citation type="submission" date="2020-08" db="EMBL/GenBank/DDBJ databases">
        <title>Genome sequencing and assembly of the red palm weevil Rhynchophorus ferrugineus.</title>
        <authorList>
            <person name="Dias G.B."/>
            <person name="Bergman C.M."/>
            <person name="Manee M."/>
        </authorList>
    </citation>
    <scope>NUCLEOTIDE SEQUENCE</scope>
    <source>
        <strain evidence="2">AA-2017</strain>
        <tissue evidence="2">Whole larva</tissue>
    </source>
</reference>
<dbReference type="Pfam" id="PF02958">
    <property type="entry name" value="EcKL"/>
    <property type="match status" value="1"/>
</dbReference>
<comment type="caution">
    <text evidence="2">The sequence shown here is derived from an EMBL/GenBank/DDBJ whole genome shotgun (WGS) entry which is preliminary data.</text>
</comment>
<dbReference type="Proteomes" id="UP000625711">
    <property type="component" value="Unassembled WGS sequence"/>
</dbReference>
<gene>
    <name evidence="2" type="ORF">GWI33_017853</name>
</gene>
<protein>
    <recommendedName>
        <fullName evidence="1">CHK kinase-like domain-containing protein</fullName>
    </recommendedName>
</protein>
<accession>A0A834HXF3</accession>
<dbReference type="SUPFAM" id="SSF56112">
    <property type="entry name" value="Protein kinase-like (PK-like)"/>
    <property type="match status" value="1"/>
</dbReference>